<keyword evidence="8" id="KW-1185">Reference proteome</keyword>
<accession>A0A4R3PCW8</accession>
<dbReference type="SUPFAM" id="SSF53850">
    <property type="entry name" value="Periplasmic binding protein-like II"/>
    <property type="match status" value="1"/>
</dbReference>
<dbReference type="PROSITE" id="PS50931">
    <property type="entry name" value="HTH_LYSR"/>
    <property type="match status" value="1"/>
</dbReference>
<reference evidence="9" key="1">
    <citation type="submission" date="2014-06" db="EMBL/GenBank/DDBJ databases">
        <authorList>
            <person name="Le Roux Frederique"/>
        </authorList>
    </citation>
    <scope>NUCLEOTIDE SEQUENCE [LARGE SCALE GENOMIC DNA]</scope>
    <source>
        <strain evidence="9">J5-5</strain>
    </source>
</reference>
<keyword evidence="2" id="KW-0805">Transcription regulation</keyword>
<dbReference type="InterPro" id="IPR005119">
    <property type="entry name" value="LysR_subst-bd"/>
</dbReference>
<sequence length="297" mass="33084">MISIEQIHAFTLVYQHGSYSAAARAAQKERSTIREQVVTLEDIVGVELFHIEGRKAKPTDAAHQLISRATNLSKQAQDFELTAFSLLNDPLEKLIVMHDDQIPSAWLSNAIIEIKEQYPQLTIDVMCASREYAYECLEQNQCHIAIMATEDSPRTQARIDSLYIGNIALGAYISPHASLAQQPNVAINQLRLETQFELSQTQEGDLGCFRISNTIEKVSSVNLACALLAQGGWIALSIPMAEPFVQQGLLLPLSLSEATRNYTRGLCLFFGLTSNNREEIRFALDCFNRHAAPFLLS</sequence>
<evidence type="ECO:0000313" key="7">
    <source>
        <dbReference type="EMBL" id="CDT36798.1"/>
    </source>
</evidence>
<proteinExistence type="inferred from homology"/>
<dbReference type="PANTHER" id="PTHR30126:SF97">
    <property type="entry name" value="HTH-TYPE TRANSCRIPTIONAL REGULATOR ABGR"/>
    <property type="match status" value="1"/>
</dbReference>
<dbReference type="Gene3D" id="3.40.190.290">
    <property type="match status" value="1"/>
</dbReference>
<dbReference type="AlphaFoldDB" id="A0A4R3PCW8"/>
<keyword evidence="3" id="KW-0238">DNA-binding</keyword>
<dbReference type="InterPro" id="IPR036388">
    <property type="entry name" value="WH-like_DNA-bd_sf"/>
</dbReference>
<dbReference type="PANTHER" id="PTHR30126">
    <property type="entry name" value="HTH-TYPE TRANSCRIPTIONAL REGULATOR"/>
    <property type="match status" value="1"/>
</dbReference>
<dbReference type="InterPro" id="IPR036390">
    <property type="entry name" value="WH_DNA-bd_sf"/>
</dbReference>
<comment type="similarity">
    <text evidence="1">Belongs to the LysR transcriptional regulatory family.</text>
</comment>
<comment type="caution">
    <text evidence="6">The sequence shown here is derived from an EMBL/GenBank/DDBJ whole genome shotgun (WGS) entry which is preliminary data.</text>
</comment>
<dbReference type="GO" id="GO:0000976">
    <property type="term" value="F:transcription cis-regulatory region binding"/>
    <property type="evidence" value="ECO:0007669"/>
    <property type="project" value="TreeGrafter"/>
</dbReference>
<dbReference type="InterPro" id="IPR000847">
    <property type="entry name" value="LysR_HTH_N"/>
</dbReference>
<name>A0A4R3PCW8_9VIBR</name>
<reference evidence="6 8" key="2">
    <citation type="submission" date="2014-06" db="EMBL/GenBank/DDBJ databases">
        <authorList>
            <person name="Le Roux F."/>
        </authorList>
    </citation>
    <scope>NUCLEOTIDE SEQUENCE</scope>
    <source>
        <strain evidence="7 8">J5-4</strain>
        <strain evidence="6">J5-5</strain>
    </source>
</reference>
<dbReference type="EMBL" id="CCJX01000103">
    <property type="protein sequence ID" value="CDT36798.1"/>
    <property type="molecule type" value="Genomic_DNA"/>
</dbReference>
<dbReference type="GeneID" id="93902603"/>
<dbReference type="EMBL" id="CCJV01000082">
    <property type="protein sequence ID" value="CDT27243.1"/>
    <property type="molecule type" value="Genomic_DNA"/>
</dbReference>
<evidence type="ECO:0000256" key="4">
    <source>
        <dbReference type="ARBA" id="ARBA00023163"/>
    </source>
</evidence>
<evidence type="ECO:0000313" key="9">
    <source>
        <dbReference type="Proteomes" id="UP000049495"/>
    </source>
</evidence>
<dbReference type="OrthoDB" id="5858319at2"/>
<gene>
    <name evidence="7" type="ORF">VCR4J5_200456</name>
    <name evidence="6" type="ORF">VCR5J5_230068</name>
</gene>
<evidence type="ECO:0000256" key="1">
    <source>
        <dbReference type="ARBA" id="ARBA00009437"/>
    </source>
</evidence>
<evidence type="ECO:0000313" key="8">
    <source>
        <dbReference type="Proteomes" id="UP000049077"/>
    </source>
</evidence>
<dbReference type="Proteomes" id="UP000049495">
    <property type="component" value="Unassembled WGS sequence"/>
</dbReference>
<evidence type="ECO:0000256" key="2">
    <source>
        <dbReference type="ARBA" id="ARBA00023015"/>
    </source>
</evidence>
<evidence type="ECO:0000313" key="6">
    <source>
        <dbReference type="EMBL" id="CDT27243.1"/>
    </source>
</evidence>
<feature type="domain" description="HTH lysR-type" evidence="5">
    <location>
        <begin position="2"/>
        <end position="59"/>
    </location>
</feature>
<dbReference type="Pfam" id="PF00126">
    <property type="entry name" value="HTH_1"/>
    <property type="match status" value="1"/>
</dbReference>
<evidence type="ECO:0000256" key="3">
    <source>
        <dbReference type="ARBA" id="ARBA00023125"/>
    </source>
</evidence>
<dbReference type="CDD" id="cd05466">
    <property type="entry name" value="PBP2_LTTR_substrate"/>
    <property type="match status" value="1"/>
</dbReference>
<dbReference type="Gene3D" id="1.10.10.10">
    <property type="entry name" value="Winged helix-like DNA-binding domain superfamily/Winged helix DNA-binding domain"/>
    <property type="match status" value="1"/>
</dbReference>
<dbReference type="Pfam" id="PF03466">
    <property type="entry name" value="LysR_substrate"/>
    <property type="match status" value="1"/>
</dbReference>
<dbReference type="RefSeq" id="WP_048659908.1">
    <property type="nucleotide sequence ID" value="NZ_AP025477.1"/>
</dbReference>
<evidence type="ECO:0000259" key="5">
    <source>
        <dbReference type="PROSITE" id="PS50931"/>
    </source>
</evidence>
<dbReference type="GO" id="GO:0003700">
    <property type="term" value="F:DNA-binding transcription factor activity"/>
    <property type="evidence" value="ECO:0007669"/>
    <property type="project" value="InterPro"/>
</dbReference>
<organism evidence="6 9">
    <name type="scientific">Vibrio crassostreae</name>
    <dbReference type="NCBI Taxonomy" id="246167"/>
    <lineage>
        <taxon>Bacteria</taxon>
        <taxon>Pseudomonadati</taxon>
        <taxon>Pseudomonadota</taxon>
        <taxon>Gammaproteobacteria</taxon>
        <taxon>Vibrionales</taxon>
        <taxon>Vibrionaceae</taxon>
        <taxon>Vibrio</taxon>
    </lineage>
</organism>
<dbReference type="Proteomes" id="UP000049077">
    <property type="component" value="Unassembled WGS sequence"/>
</dbReference>
<protein>
    <submittedName>
        <fullName evidence="6 7">Transcriptional regulator, LysR family protein</fullName>
    </submittedName>
</protein>
<dbReference type="SUPFAM" id="SSF46785">
    <property type="entry name" value="Winged helix' DNA-binding domain"/>
    <property type="match status" value="1"/>
</dbReference>
<keyword evidence="4" id="KW-0804">Transcription</keyword>